<name>A0A0L1KA97_9SPHN</name>
<accession>A0A0L1KA97</accession>
<dbReference type="PATRIC" id="fig|1306953.7.peg.1445"/>
<organism evidence="1 2">
    <name type="scientific">Qipengyuania citrea LAMA 915</name>
    <dbReference type="NCBI Taxonomy" id="1306953"/>
    <lineage>
        <taxon>Bacteria</taxon>
        <taxon>Pseudomonadati</taxon>
        <taxon>Pseudomonadota</taxon>
        <taxon>Alphaproteobacteria</taxon>
        <taxon>Sphingomonadales</taxon>
        <taxon>Erythrobacteraceae</taxon>
        <taxon>Qipengyuania</taxon>
    </lineage>
</organism>
<dbReference type="AlphaFoldDB" id="A0A0L1KA97"/>
<proteinExistence type="predicted"/>
<reference evidence="1" key="1">
    <citation type="submission" date="2015-02" db="EMBL/GenBank/DDBJ databases">
        <authorList>
            <person name="Chooi Y.-H."/>
        </authorList>
    </citation>
    <scope>NUCLEOTIDE SEQUENCE [LARGE SCALE GENOMIC DNA]</scope>
    <source>
        <strain evidence="1">LAMA 915</strain>
    </source>
</reference>
<dbReference type="Proteomes" id="UP000037446">
    <property type="component" value="Unassembled WGS sequence"/>
</dbReference>
<gene>
    <name evidence="1" type="ORF">J121_1405</name>
</gene>
<evidence type="ECO:0000313" key="2">
    <source>
        <dbReference type="Proteomes" id="UP000037446"/>
    </source>
</evidence>
<sequence>MWRWGAILGHCIKLLFNRGNTILWEALLEAACDKLKLQ</sequence>
<dbReference type="EMBL" id="JYNE01000028">
    <property type="protein sequence ID" value="KNH00782.1"/>
    <property type="molecule type" value="Genomic_DNA"/>
</dbReference>
<protein>
    <submittedName>
        <fullName evidence="1">Uncharacterized protein</fullName>
    </submittedName>
</protein>
<comment type="caution">
    <text evidence="1">The sequence shown here is derived from an EMBL/GenBank/DDBJ whole genome shotgun (WGS) entry which is preliminary data.</text>
</comment>
<evidence type="ECO:0000313" key="1">
    <source>
        <dbReference type="EMBL" id="KNH00782.1"/>
    </source>
</evidence>